<protein>
    <submittedName>
        <fullName evidence="1">Uncharacterized protein</fullName>
    </submittedName>
</protein>
<reference evidence="1" key="2">
    <citation type="submission" date="2025-08" db="UniProtKB">
        <authorList>
            <consortium name="Ensembl"/>
        </authorList>
    </citation>
    <scope>IDENTIFICATION</scope>
</reference>
<evidence type="ECO:0000313" key="1">
    <source>
        <dbReference type="Ensembl" id="ENSOARP00020059944.1"/>
    </source>
</evidence>
<reference evidence="1" key="1">
    <citation type="submission" date="2020-11" db="EMBL/GenBank/DDBJ databases">
        <authorList>
            <person name="Davenport K.M."/>
            <person name="Bickhart D.M."/>
            <person name="Smith T.P.L."/>
            <person name="Murdoch B.M."/>
            <person name="Rosen B.D."/>
        </authorList>
    </citation>
    <scope>NUCLEOTIDE SEQUENCE [LARGE SCALE GENOMIC DNA]</scope>
    <source>
        <strain evidence="1">OAR_USU_Benz2616</strain>
    </source>
</reference>
<accession>A0AC11EL82</accession>
<sequence length="183" mass="20643">MPSSHLILGRPLLLLLPIPPSIRVFSNELTLLMRWPKYWSFSFSIIPSKEFPALISFRMDWLDLLAVQGTLKSLLQHHSSKASILRRSAFFTVQLSHPYMTTGKTIALTRRTLVGKVTSLLLNILSRLVITFLPRSKRFLISWLLSPSAVILEPPKIKSDTVSTVSPSLSHEVMGPDAMTFVF</sequence>
<proteinExistence type="predicted"/>
<reference evidence="1" key="3">
    <citation type="submission" date="2025-09" db="UniProtKB">
        <authorList>
            <consortium name="Ensembl"/>
        </authorList>
    </citation>
    <scope>IDENTIFICATION</scope>
</reference>
<dbReference type="Ensembl" id="ENSOART00020051323.1">
    <property type="protein sequence ID" value="ENSOARP00020059944.1"/>
    <property type="gene ID" value="ENSOARG00020032729.1"/>
</dbReference>
<name>A0AC11EL82_SHEEP</name>
<organism evidence="1">
    <name type="scientific">Ovis aries</name>
    <name type="common">Sheep</name>
    <dbReference type="NCBI Taxonomy" id="9940"/>
    <lineage>
        <taxon>Eukaryota</taxon>
        <taxon>Metazoa</taxon>
        <taxon>Chordata</taxon>
        <taxon>Craniata</taxon>
        <taxon>Vertebrata</taxon>
        <taxon>Euteleostomi</taxon>
        <taxon>Mammalia</taxon>
        <taxon>Eutheria</taxon>
        <taxon>Laurasiatheria</taxon>
        <taxon>Artiodactyla</taxon>
        <taxon>Ruminantia</taxon>
        <taxon>Pecora</taxon>
        <taxon>Bovidae</taxon>
        <taxon>Caprinae</taxon>
        <taxon>Ovis</taxon>
    </lineage>
</organism>